<dbReference type="GO" id="GO:0004828">
    <property type="term" value="F:serine-tRNA ligase activity"/>
    <property type="evidence" value="ECO:0007669"/>
    <property type="project" value="InterPro"/>
</dbReference>
<comment type="function">
    <text evidence="6">Plays a central role in 2-thiolation of mcm(5)S(2)U at tRNA wobble positions of tRNA(Lys), tRNA(Glu) and tRNA(Gln). May act by forming a heterodimer with NCS6/CTU1 that ligates sulfur from thiocarboxylated URM1 onto the uridine of tRNAs at wobble position.</text>
</comment>
<evidence type="ECO:0000313" key="9">
    <source>
        <dbReference type="EMBL" id="CAF3023799.1"/>
    </source>
</evidence>
<comment type="similarity">
    <text evidence="1">Belongs to the class-II aminoacyl-tRNA synthetase family. Type-1 seryl-tRNA synthetase subfamily.</text>
</comment>
<comment type="subcellular location">
    <subcellularLocation>
        <location evidence="6">Cytoplasm</location>
    </subcellularLocation>
</comment>
<dbReference type="Gene3D" id="1.25.40.10">
    <property type="entry name" value="Tetratricopeptide repeat domain"/>
    <property type="match status" value="1"/>
</dbReference>
<comment type="similarity">
    <text evidence="6">Belongs to the CTU2/NCS2 family.</text>
</comment>
<dbReference type="SMR" id="A0A7R8HD54"/>
<dbReference type="GO" id="GO:0008276">
    <property type="term" value="F:protein methyltransferase activity"/>
    <property type="evidence" value="ECO:0007669"/>
    <property type="project" value="UniProtKB-ARBA"/>
</dbReference>
<dbReference type="OrthoDB" id="10264585at2759"/>
<dbReference type="InterPro" id="IPR001214">
    <property type="entry name" value="SET_dom"/>
</dbReference>
<dbReference type="UniPathway" id="UPA00988"/>
<evidence type="ECO:0000313" key="10">
    <source>
        <dbReference type="Proteomes" id="UP000675881"/>
    </source>
</evidence>
<keyword evidence="5" id="KW-0030">Aminoacyl-tRNA synthetase</keyword>
<dbReference type="PRINTS" id="PR00981">
    <property type="entry name" value="TRNASYNTHSER"/>
</dbReference>
<dbReference type="GO" id="GO:0000049">
    <property type="term" value="F:tRNA binding"/>
    <property type="evidence" value="ECO:0007669"/>
    <property type="project" value="InterPro"/>
</dbReference>
<dbReference type="SUPFAM" id="SSF82199">
    <property type="entry name" value="SET domain"/>
    <property type="match status" value="1"/>
</dbReference>
<proteinExistence type="inferred from homology"/>
<organism evidence="9 10">
    <name type="scientific">Lepeophtheirus salmonis</name>
    <name type="common">Salmon louse</name>
    <name type="synonym">Caligus salmonis</name>
    <dbReference type="NCBI Taxonomy" id="72036"/>
    <lineage>
        <taxon>Eukaryota</taxon>
        <taxon>Metazoa</taxon>
        <taxon>Ecdysozoa</taxon>
        <taxon>Arthropoda</taxon>
        <taxon>Crustacea</taxon>
        <taxon>Multicrustacea</taxon>
        <taxon>Hexanauplia</taxon>
        <taxon>Copepoda</taxon>
        <taxon>Siphonostomatoida</taxon>
        <taxon>Caligidae</taxon>
        <taxon>Lepeophtheirus</taxon>
    </lineage>
</organism>
<dbReference type="InterPro" id="IPR045864">
    <property type="entry name" value="aa-tRNA-synth_II/BPL/LPL"/>
</dbReference>
<comment type="pathway">
    <text evidence="6">tRNA modification; 5-methoxycarbonylmethyl-2-thiouridine-tRNA biosynthesis.</text>
</comment>
<evidence type="ECO:0000256" key="1">
    <source>
        <dbReference type="ARBA" id="ARBA00010728"/>
    </source>
</evidence>
<dbReference type="InterPro" id="IPR019407">
    <property type="entry name" value="CTU2"/>
</dbReference>
<dbReference type="Pfam" id="PF00587">
    <property type="entry name" value="tRNA-synt_2b"/>
    <property type="match status" value="1"/>
</dbReference>
<dbReference type="GO" id="GO:0032447">
    <property type="term" value="P:protein urmylation"/>
    <property type="evidence" value="ECO:0007669"/>
    <property type="project" value="UniProtKB-UniRule"/>
</dbReference>
<keyword evidence="3" id="KW-0547">Nucleotide-binding</keyword>
<dbReference type="PROSITE" id="PS50280">
    <property type="entry name" value="SET"/>
    <property type="match status" value="1"/>
</dbReference>
<dbReference type="GO" id="GO:0006434">
    <property type="term" value="P:seryl-tRNA aminoacylation"/>
    <property type="evidence" value="ECO:0007669"/>
    <property type="project" value="InterPro"/>
</dbReference>
<dbReference type="SUPFAM" id="SSF52402">
    <property type="entry name" value="Adenine nucleotide alpha hydrolases-like"/>
    <property type="match status" value="1"/>
</dbReference>
<dbReference type="GO" id="GO:0002098">
    <property type="term" value="P:tRNA wobble uridine modification"/>
    <property type="evidence" value="ECO:0007669"/>
    <property type="project" value="UniProtKB-UniRule"/>
</dbReference>
<reference evidence="9" key="1">
    <citation type="submission" date="2021-02" db="EMBL/GenBank/DDBJ databases">
        <authorList>
            <person name="Bekaert M."/>
        </authorList>
    </citation>
    <scope>NUCLEOTIDE SEQUENCE</scope>
    <source>
        <strain evidence="9">IoA-00</strain>
    </source>
</reference>
<dbReference type="PANTHER" id="PTHR11778">
    <property type="entry name" value="SERYL-TRNA SYNTHETASE"/>
    <property type="match status" value="1"/>
</dbReference>
<dbReference type="GO" id="GO:0016779">
    <property type="term" value="F:nucleotidyltransferase activity"/>
    <property type="evidence" value="ECO:0007669"/>
    <property type="project" value="UniProtKB-UniRule"/>
</dbReference>
<dbReference type="InterPro" id="IPR006195">
    <property type="entry name" value="aa-tRNA-synth_II"/>
</dbReference>
<keyword evidence="4" id="KW-0067">ATP-binding</keyword>
<sequence length="1337" mass="153532">MIPFQQSFIVETRSPIHQFRSNYQNIKSTRRDRNSKFNYRCWERANDAPIDIYGGRPCPYETSSLRYRYIDELGFDQYLRYIFRCIKSNGLQSIYENDPNFALNAGISPFFPPRYVEQYFEHICTYNDYPEESLPVLDYLEDIWIGRPTGNITQRPPRFSHALWNCYAAAREGGSKTNNSCKGWHCSFNELVRASHPAIWKFLDILKNESLIEQLCERKEVESSMSRLLRWSLSSGKLKFPEMSLESTIGSKEDVLRNAALREVGKDRIQQLENYFNEGKKSPLPRIPNDIHPAVMDLKEPKVIKTCLGERNTEKFKRRSFENIAEALGGVCRSKNLTSISGERAYYLLGPLAQLESALINYTVNRLTQEFGFKLISVPDILDPELILRCGFEVEGERNRVYKLSGRSKALSGTAEMALAAYFMNKTIKEKTKVASVSRCHRAEVSTTKSEAGGIYRVHNFTKVEMFGVCNSQESDALLQEFLDIEYSLFSDLGLIFQVLDMSPNELGDPATRKYDMEAYFPRQKNYGEISSCSNCTNYQSMRLNIRTEDGGYCHTVNGTACAVPRMIMAIVEQKQNKDRSVTIPEKLRPYFQNKVGIISIQRIIMCSIIENGLVKNEEEEDDKTSVLSNLCKKCKNVEHVVTLRKKDSYCEACFISNCLHKFRSTLGKNKAISRNDRVLVVFDGGSSATALLHLLNSGFDDPSSKKVVYTPIFLILKRSLDLNESLDEVITHATRYSFETKIVNFEVSSMDYETLKFDSKPRDIENCLFDGAKDAGSKLYLFRQYWNKIIIAAALKLECTKIMTGDSATDCAVSLLSGIAQGRGVNVAQDVAFSETVNDKLNIIRPMREFSRQEIEFYNCFNRLIPPFPEHSRFEGVRGETIQKLSEKFVVGLQEDYPATIPTIFRTDTNLDKPCSLQATRFSELLSQKGAKQANVDEFLDSFTNLSNCSSEQSECCGKGDGECQSSTLNREDIEKELCYSCRINFSESYPDYLVFQTRLIMKKIMTIFQNLCLRVLPSEKSLGKEKALYLFKTFHREHFLLEKNPLIVLPWWVRHTQFPKKEMQKAIFRALDELTDEEEDAFYSLADSKILPGQEKTETGIWRTNNFALGRSHQKTHNGLFPSLSRFNHSCVPTAEFHWNSFLKRQEINSIVHIPKGEEIFLCYFTINEATKDRDKRVKYLEDSYGFKCECKDCSLSGPEAEDNNRSRSQVEELELQIKDILYDWSSSCSDDDESLSNASCDHKESNNLDEAGLFMALSLCTRRYELMKYLGFKVISRLDAIKNILDIAEDLGDRDTWREYVDIGIELANLLYGPETFEHKEWVKKKHGMVNTNR</sequence>
<evidence type="ECO:0000256" key="5">
    <source>
        <dbReference type="ARBA" id="ARBA00023146"/>
    </source>
</evidence>
<keyword evidence="2 9" id="KW-0436">Ligase</keyword>
<evidence type="ECO:0000256" key="4">
    <source>
        <dbReference type="ARBA" id="ARBA00022840"/>
    </source>
</evidence>
<dbReference type="GO" id="GO:0008170">
    <property type="term" value="F:N-methyltransferase activity"/>
    <property type="evidence" value="ECO:0007669"/>
    <property type="project" value="UniProtKB-ARBA"/>
</dbReference>
<dbReference type="GO" id="GO:0005737">
    <property type="term" value="C:cytoplasm"/>
    <property type="evidence" value="ECO:0007669"/>
    <property type="project" value="UniProtKB-SubCell"/>
</dbReference>
<dbReference type="SUPFAM" id="SSF55681">
    <property type="entry name" value="Class II aaRS and biotin synthetases"/>
    <property type="match status" value="1"/>
</dbReference>
<feature type="domain" description="SET" evidence="7">
    <location>
        <begin position="1011"/>
        <end position="1167"/>
    </location>
</feature>
<dbReference type="Pfam" id="PF10288">
    <property type="entry name" value="CTU2"/>
    <property type="match status" value="1"/>
</dbReference>
<protein>
    <recommendedName>
        <fullName evidence="6">Cytoplasmic tRNA 2-thiolation protein 2</fullName>
    </recommendedName>
</protein>
<evidence type="ECO:0000259" key="7">
    <source>
        <dbReference type="PROSITE" id="PS50280"/>
    </source>
</evidence>
<feature type="domain" description="Aminoacyl-transfer RNA synthetases class-II family profile" evidence="8">
    <location>
        <begin position="360"/>
        <end position="585"/>
    </location>
</feature>
<dbReference type="Pfam" id="PF00856">
    <property type="entry name" value="SET"/>
    <property type="match status" value="1"/>
</dbReference>
<dbReference type="InterPro" id="IPR014729">
    <property type="entry name" value="Rossmann-like_a/b/a_fold"/>
</dbReference>
<keyword evidence="6" id="KW-0819">tRNA processing</keyword>
<dbReference type="InterPro" id="IPR002317">
    <property type="entry name" value="Ser-tRNA-ligase_type_1"/>
</dbReference>
<dbReference type="InterPro" id="IPR011990">
    <property type="entry name" value="TPR-like_helical_dom_sf"/>
</dbReference>
<dbReference type="EMBL" id="HG994587">
    <property type="protein sequence ID" value="CAF3023799.1"/>
    <property type="molecule type" value="Genomic_DNA"/>
</dbReference>
<dbReference type="InterPro" id="IPR002314">
    <property type="entry name" value="aa-tRNA-synt_IIb"/>
</dbReference>
<dbReference type="GO" id="GO:0008757">
    <property type="term" value="F:S-adenosylmethionine-dependent methyltransferase activity"/>
    <property type="evidence" value="ECO:0007669"/>
    <property type="project" value="UniProtKB-ARBA"/>
</dbReference>
<keyword evidence="6" id="KW-0963">Cytoplasm</keyword>
<dbReference type="GO" id="GO:0005524">
    <property type="term" value="F:ATP binding"/>
    <property type="evidence" value="ECO:0007669"/>
    <property type="project" value="UniProtKB-KW"/>
</dbReference>
<keyword evidence="10" id="KW-1185">Reference proteome</keyword>
<dbReference type="InterPro" id="IPR046341">
    <property type="entry name" value="SET_dom_sf"/>
</dbReference>
<dbReference type="PROSITE" id="PS50862">
    <property type="entry name" value="AA_TRNA_LIGASE_II"/>
    <property type="match status" value="1"/>
</dbReference>
<evidence type="ECO:0000256" key="6">
    <source>
        <dbReference type="HAMAP-Rule" id="MF_03054"/>
    </source>
</evidence>
<dbReference type="Gene3D" id="3.30.930.10">
    <property type="entry name" value="Bira Bifunctional Protein, Domain 2"/>
    <property type="match status" value="1"/>
</dbReference>
<name>A0A7R8HD54_LEPSM</name>
<dbReference type="Proteomes" id="UP000675881">
    <property type="component" value="Chromosome 8"/>
</dbReference>
<dbReference type="Gene3D" id="3.40.50.620">
    <property type="entry name" value="HUPs"/>
    <property type="match status" value="1"/>
</dbReference>
<accession>A0A7R8HD54</accession>
<gene>
    <name evidence="9" type="ORF">LSAA_13731</name>
</gene>
<evidence type="ECO:0000259" key="8">
    <source>
        <dbReference type="PROSITE" id="PS50862"/>
    </source>
</evidence>
<dbReference type="GO" id="GO:0034227">
    <property type="term" value="P:tRNA thio-modification"/>
    <property type="evidence" value="ECO:0007669"/>
    <property type="project" value="UniProtKB-UniRule"/>
</dbReference>
<evidence type="ECO:0000256" key="3">
    <source>
        <dbReference type="ARBA" id="ARBA00022741"/>
    </source>
</evidence>
<evidence type="ECO:0000256" key="2">
    <source>
        <dbReference type="ARBA" id="ARBA00022598"/>
    </source>
</evidence>
<dbReference type="CDD" id="cd20071">
    <property type="entry name" value="SET_SMYD"/>
    <property type="match status" value="1"/>
</dbReference>
<dbReference type="Gene3D" id="2.170.270.10">
    <property type="entry name" value="SET domain"/>
    <property type="match status" value="1"/>
</dbReference>
<dbReference type="HAMAP" id="MF_03054">
    <property type="entry name" value="CTU2"/>
    <property type="match status" value="1"/>
</dbReference>